<evidence type="ECO:0000313" key="13">
    <source>
        <dbReference type="Proteomes" id="UP001059576"/>
    </source>
</evidence>
<keyword evidence="3" id="KW-0813">Transport</keyword>
<dbReference type="SUPFAM" id="SSF81336">
    <property type="entry name" value="F1F0 ATP synthase subunit A"/>
    <property type="match status" value="1"/>
</dbReference>
<organism evidence="12 13">
    <name type="scientific">Mycoplasmopsis equigenitalium</name>
    <dbReference type="NCBI Taxonomy" id="114883"/>
    <lineage>
        <taxon>Bacteria</taxon>
        <taxon>Bacillati</taxon>
        <taxon>Mycoplasmatota</taxon>
        <taxon>Mycoplasmoidales</taxon>
        <taxon>Metamycoplasmataceae</taxon>
        <taxon>Mycoplasmopsis</taxon>
    </lineage>
</organism>
<dbReference type="RefSeq" id="WP_129721729.1">
    <property type="nucleotide sequence ID" value="NZ_CP101808.1"/>
</dbReference>
<keyword evidence="8" id="KW-0406">Ion transport</keyword>
<accession>A0ABY5J243</accession>
<evidence type="ECO:0000256" key="9">
    <source>
        <dbReference type="ARBA" id="ARBA00023136"/>
    </source>
</evidence>
<evidence type="ECO:0000256" key="1">
    <source>
        <dbReference type="ARBA" id="ARBA00004141"/>
    </source>
</evidence>
<evidence type="ECO:0000256" key="7">
    <source>
        <dbReference type="ARBA" id="ARBA00022989"/>
    </source>
</evidence>
<dbReference type="InterPro" id="IPR000568">
    <property type="entry name" value="ATP_synth_F0_asu"/>
</dbReference>
<keyword evidence="13" id="KW-1185">Reference proteome</keyword>
<evidence type="ECO:0000256" key="11">
    <source>
        <dbReference type="SAM" id="Phobius"/>
    </source>
</evidence>
<evidence type="ECO:0000256" key="3">
    <source>
        <dbReference type="ARBA" id="ARBA00022448"/>
    </source>
</evidence>
<gene>
    <name evidence="12" type="ORF">NPA09_01840</name>
</gene>
<feature type="transmembrane region" description="Helical" evidence="11">
    <location>
        <begin position="204"/>
        <end position="228"/>
    </location>
</feature>
<evidence type="ECO:0000313" key="12">
    <source>
        <dbReference type="EMBL" id="UUD37294.1"/>
    </source>
</evidence>
<evidence type="ECO:0000256" key="4">
    <source>
        <dbReference type="ARBA" id="ARBA00022547"/>
    </source>
</evidence>
<dbReference type="Proteomes" id="UP001059576">
    <property type="component" value="Chromosome"/>
</dbReference>
<evidence type="ECO:0000256" key="2">
    <source>
        <dbReference type="ARBA" id="ARBA00006810"/>
    </source>
</evidence>
<keyword evidence="6" id="KW-0375">Hydrogen ion transport</keyword>
<evidence type="ECO:0000256" key="6">
    <source>
        <dbReference type="ARBA" id="ARBA00022781"/>
    </source>
</evidence>
<dbReference type="PANTHER" id="PTHR42823:SF3">
    <property type="entry name" value="ATP SYNTHASE SUBUNIT A, CHLOROPLASTIC"/>
    <property type="match status" value="1"/>
</dbReference>
<reference evidence="12" key="1">
    <citation type="submission" date="2022-07" db="EMBL/GenBank/DDBJ databases">
        <title>Complete genome of Mycoplasma equigenitalium type strain T37.</title>
        <authorList>
            <person name="Spergser J."/>
        </authorList>
    </citation>
    <scope>NUCLEOTIDE SEQUENCE</scope>
    <source>
        <strain evidence="12">T37</strain>
    </source>
</reference>
<feature type="transmembrane region" description="Helical" evidence="11">
    <location>
        <begin position="80"/>
        <end position="99"/>
    </location>
</feature>
<dbReference type="EMBL" id="CP101808">
    <property type="protein sequence ID" value="UUD37294.1"/>
    <property type="molecule type" value="Genomic_DNA"/>
</dbReference>
<name>A0ABY5J243_9BACT</name>
<dbReference type="PANTHER" id="PTHR42823">
    <property type="entry name" value="ATP SYNTHASE SUBUNIT A, CHLOROPLASTIC"/>
    <property type="match status" value="1"/>
</dbReference>
<dbReference type="InterPro" id="IPR045082">
    <property type="entry name" value="ATP_syn_F0_a_bact/chloroplast"/>
</dbReference>
<keyword evidence="4" id="KW-0138">CF(0)</keyword>
<sequence>MSKDLLELKLRDVDYPMIVTLCFIVIAAIAISLVVFFKVRNIKPHEAPKGVALIAEQYFVVVSNTYDDVSHKKIPKLAPYIFSLATFLLLGNIVGLIGLEAVSTSYTIPLFLAFISWFGIYVIGLLFQKWRFFKRYLNPTQIIGDFAPLITLSFRMFGNIIGGSTILLLFYSFIGWITSLIPGLNSTPYLRYILAPVFTSILHLYFDLFGAIIQTYVFVMITAISWATEAQSVEKKIKQKKAVAVSKKAAAAIY</sequence>
<keyword evidence="9 11" id="KW-0472">Membrane</keyword>
<feature type="transmembrane region" description="Helical" evidence="11">
    <location>
        <begin position="15"/>
        <end position="37"/>
    </location>
</feature>
<evidence type="ECO:0000256" key="5">
    <source>
        <dbReference type="ARBA" id="ARBA00022692"/>
    </source>
</evidence>
<comment type="subcellular location">
    <subcellularLocation>
        <location evidence="1">Membrane</location>
        <topology evidence="1">Multi-pass membrane protein</topology>
    </subcellularLocation>
</comment>
<proteinExistence type="inferred from homology"/>
<keyword evidence="5 11" id="KW-0812">Transmembrane</keyword>
<keyword evidence="10" id="KW-0066">ATP synthesis</keyword>
<comment type="similarity">
    <text evidence="2">Belongs to the ATPase A chain family.</text>
</comment>
<feature type="transmembrane region" description="Helical" evidence="11">
    <location>
        <begin position="160"/>
        <end position="184"/>
    </location>
</feature>
<feature type="transmembrane region" description="Helical" evidence="11">
    <location>
        <begin position="105"/>
        <end position="127"/>
    </location>
</feature>
<evidence type="ECO:0000256" key="8">
    <source>
        <dbReference type="ARBA" id="ARBA00023065"/>
    </source>
</evidence>
<dbReference type="Gene3D" id="1.20.120.220">
    <property type="entry name" value="ATP synthase, F0 complex, subunit A"/>
    <property type="match status" value="1"/>
</dbReference>
<protein>
    <submittedName>
        <fullName evidence="12">F0F1 ATP synthase subunit A</fullName>
    </submittedName>
</protein>
<evidence type="ECO:0000256" key="10">
    <source>
        <dbReference type="ARBA" id="ARBA00023310"/>
    </source>
</evidence>
<dbReference type="Pfam" id="PF00119">
    <property type="entry name" value="ATP-synt_A"/>
    <property type="match status" value="1"/>
</dbReference>
<dbReference type="NCBIfam" id="NF004487">
    <property type="entry name" value="PRK05815.3-5"/>
    <property type="match status" value="1"/>
</dbReference>
<keyword evidence="7 11" id="KW-1133">Transmembrane helix</keyword>
<dbReference type="InterPro" id="IPR035908">
    <property type="entry name" value="F0_ATP_A_sf"/>
</dbReference>